<dbReference type="EMBL" id="AEWJ01000043">
    <property type="protein sequence ID" value="EGD58339.1"/>
    <property type="molecule type" value="Genomic_DNA"/>
</dbReference>
<dbReference type="OrthoDB" id="8479870at2"/>
<accession>F1ZAM4</accession>
<evidence type="ECO:0000313" key="7">
    <source>
        <dbReference type="Proteomes" id="UP000004728"/>
    </source>
</evidence>
<keyword evidence="3" id="KW-0238">DNA-binding</keyword>
<evidence type="ECO:0000256" key="2">
    <source>
        <dbReference type="ARBA" id="ARBA00023015"/>
    </source>
</evidence>
<reference evidence="6 7" key="1">
    <citation type="journal article" date="2012" name="J. Bacteriol.">
        <title>Draft Genome Sequence of Novosphingobium nitrogenifigens Y88T.</title>
        <authorList>
            <person name="Strabala T.J."/>
            <person name="Macdonald L."/>
            <person name="Liu V."/>
            <person name="Smit A.M."/>
        </authorList>
    </citation>
    <scope>NUCLEOTIDE SEQUENCE [LARGE SCALE GENOMIC DNA]</scope>
    <source>
        <strain evidence="6 7">DSM 19370</strain>
    </source>
</reference>
<dbReference type="Pfam" id="PF03466">
    <property type="entry name" value="LysR_substrate"/>
    <property type="match status" value="1"/>
</dbReference>
<dbReference type="InterPro" id="IPR036388">
    <property type="entry name" value="WH-like_DNA-bd_sf"/>
</dbReference>
<dbReference type="PRINTS" id="PR00039">
    <property type="entry name" value="HTHLYSR"/>
</dbReference>
<name>F1ZAM4_9SPHN</name>
<sequence>MTQSRQLPPLRLLTVFEAIARHRSLSLAARTLNVSQPAISKSLRDLEQWIGAPLLHRNRRPLTLTEEGEVLLIATRDGLGMIADAIAQIGRLQAERDRSLRVSCSIGFATYWLMVRLSSFGVEAPDIGVSVMTTPHDAAPDAPHADVMFRYGHGRWRDGEVIPLFQERIDPVAAPDFLDGASLAPDRLDQVPLIHVDVDDASWRSWNGYLAKAGLTRKRSSGDLRFNNYVQATQAAMAGQGVMLGWLSVTGDLVTDRRLRPVGLPPVIPEDGAYYLVVPARSTGNTAVARFIDWLRRQVADMSPVA</sequence>
<dbReference type="HOGENOM" id="CLU_039613_37_0_5"/>
<dbReference type="PROSITE" id="PS50931">
    <property type="entry name" value="HTH_LYSR"/>
    <property type="match status" value="1"/>
</dbReference>
<dbReference type="Gene3D" id="1.10.10.10">
    <property type="entry name" value="Winged helix-like DNA-binding domain superfamily/Winged helix DNA-binding domain"/>
    <property type="match status" value="1"/>
</dbReference>
<keyword evidence="4" id="KW-0804">Transcription</keyword>
<keyword evidence="2" id="KW-0805">Transcription regulation</keyword>
<dbReference type="GO" id="GO:0003700">
    <property type="term" value="F:DNA-binding transcription factor activity"/>
    <property type="evidence" value="ECO:0007669"/>
    <property type="project" value="InterPro"/>
</dbReference>
<dbReference type="Gene3D" id="3.40.190.10">
    <property type="entry name" value="Periplasmic binding protein-like II"/>
    <property type="match status" value="2"/>
</dbReference>
<keyword evidence="7" id="KW-1185">Reference proteome</keyword>
<feature type="domain" description="HTH lysR-type" evidence="5">
    <location>
        <begin position="8"/>
        <end position="65"/>
    </location>
</feature>
<dbReference type="PANTHER" id="PTHR30537:SF5">
    <property type="entry name" value="HTH-TYPE TRANSCRIPTIONAL ACTIVATOR TTDR-RELATED"/>
    <property type="match status" value="1"/>
</dbReference>
<proteinExistence type="inferred from homology"/>
<dbReference type="InterPro" id="IPR058163">
    <property type="entry name" value="LysR-type_TF_proteobact-type"/>
</dbReference>
<dbReference type="InterPro" id="IPR005119">
    <property type="entry name" value="LysR_subst-bd"/>
</dbReference>
<dbReference type="STRING" id="983920.Y88_0393"/>
<evidence type="ECO:0000256" key="1">
    <source>
        <dbReference type="ARBA" id="ARBA00009437"/>
    </source>
</evidence>
<dbReference type="SUPFAM" id="SSF46785">
    <property type="entry name" value="Winged helix' DNA-binding domain"/>
    <property type="match status" value="1"/>
</dbReference>
<organism evidence="6 7">
    <name type="scientific">Novosphingobium nitrogenifigens DSM 19370</name>
    <dbReference type="NCBI Taxonomy" id="983920"/>
    <lineage>
        <taxon>Bacteria</taxon>
        <taxon>Pseudomonadati</taxon>
        <taxon>Pseudomonadota</taxon>
        <taxon>Alphaproteobacteria</taxon>
        <taxon>Sphingomonadales</taxon>
        <taxon>Sphingomonadaceae</taxon>
        <taxon>Novosphingobium</taxon>
    </lineage>
</organism>
<protein>
    <submittedName>
        <fullName evidence="6">LysR substrate binding domain protein</fullName>
    </submittedName>
</protein>
<dbReference type="GO" id="GO:0003677">
    <property type="term" value="F:DNA binding"/>
    <property type="evidence" value="ECO:0007669"/>
    <property type="project" value="UniProtKB-KW"/>
</dbReference>
<dbReference type="SUPFAM" id="SSF53850">
    <property type="entry name" value="Periplasmic binding protein-like II"/>
    <property type="match status" value="1"/>
</dbReference>
<evidence type="ECO:0000256" key="3">
    <source>
        <dbReference type="ARBA" id="ARBA00023125"/>
    </source>
</evidence>
<comment type="caution">
    <text evidence="6">The sequence shown here is derived from an EMBL/GenBank/DDBJ whole genome shotgun (WGS) entry which is preliminary data.</text>
</comment>
<dbReference type="Pfam" id="PF00126">
    <property type="entry name" value="HTH_1"/>
    <property type="match status" value="1"/>
</dbReference>
<evidence type="ECO:0000313" key="6">
    <source>
        <dbReference type="EMBL" id="EGD58339.1"/>
    </source>
</evidence>
<gene>
    <name evidence="6" type="ORF">Y88_0393</name>
</gene>
<dbReference type="InterPro" id="IPR036390">
    <property type="entry name" value="WH_DNA-bd_sf"/>
</dbReference>
<dbReference type="Proteomes" id="UP000004728">
    <property type="component" value="Unassembled WGS sequence"/>
</dbReference>
<dbReference type="eggNOG" id="COG0583">
    <property type="taxonomic scope" value="Bacteria"/>
</dbReference>
<dbReference type="RefSeq" id="WP_008066973.1">
    <property type="nucleotide sequence ID" value="NZ_AQWK01000011.1"/>
</dbReference>
<dbReference type="PANTHER" id="PTHR30537">
    <property type="entry name" value="HTH-TYPE TRANSCRIPTIONAL REGULATOR"/>
    <property type="match status" value="1"/>
</dbReference>
<dbReference type="FunFam" id="1.10.10.10:FF:000001">
    <property type="entry name" value="LysR family transcriptional regulator"/>
    <property type="match status" value="1"/>
</dbReference>
<evidence type="ECO:0000259" key="5">
    <source>
        <dbReference type="PROSITE" id="PS50931"/>
    </source>
</evidence>
<comment type="similarity">
    <text evidence="1">Belongs to the LysR transcriptional regulatory family.</text>
</comment>
<dbReference type="InParanoid" id="F1ZAM4"/>
<dbReference type="AlphaFoldDB" id="F1ZAM4"/>
<evidence type="ECO:0000256" key="4">
    <source>
        <dbReference type="ARBA" id="ARBA00023163"/>
    </source>
</evidence>
<dbReference type="InterPro" id="IPR000847">
    <property type="entry name" value="LysR_HTH_N"/>
</dbReference>